<evidence type="ECO:0000256" key="3">
    <source>
        <dbReference type="ARBA" id="ARBA00023163"/>
    </source>
</evidence>
<dbReference type="SUPFAM" id="SSF53822">
    <property type="entry name" value="Periplasmic binding protein-like I"/>
    <property type="match status" value="1"/>
</dbReference>
<dbReference type="Gene3D" id="1.10.260.40">
    <property type="entry name" value="lambda repressor-like DNA-binding domains"/>
    <property type="match status" value="1"/>
</dbReference>
<organism evidence="5 6">
    <name type="scientific">Nocardiopsis flavescens</name>
    <dbReference type="NCBI Taxonomy" id="758803"/>
    <lineage>
        <taxon>Bacteria</taxon>
        <taxon>Bacillati</taxon>
        <taxon>Actinomycetota</taxon>
        <taxon>Actinomycetes</taxon>
        <taxon>Streptosporangiales</taxon>
        <taxon>Nocardiopsidaceae</taxon>
        <taxon>Nocardiopsis</taxon>
    </lineage>
</organism>
<dbReference type="Gene3D" id="3.40.50.2300">
    <property type="match status" value="2"/>
</dbReference>
<dbReference type="STRING" id="758803.SAMN05421803_102333"/>
<evidence type="ECO:0000313" key="6">
    <source>
        <dbReference type="Proteomes" id="UP000184452"/>
    </source>
</evidence>
<evidence type="ECO:0000256" key="2">
    <source>
        <dbReference type="ARBA" id="ARBA00023125"/>
    </source>
</evidence>
<dbReference type="PANTHER" id="PTHR30146:SF109">
    <property type="entry name" value="HTH-TYPE TRANSCRIPTIONAL REGULATOR GALS"/>
    <property type="match status" value="1"/>
</dbReference>
<keyword evidence="6" id="KW-1185">Reference proteome</keyword>
<dbReference type="Pfam" id="PF00356">
    <property type="entry name" value="LacI"/>
    <property type="match status" value="1"/>
</dbReference>
<name>A0A1M6ELW9_9ACTN</name>
<dbReference type="GO" id="GO:0003700">
    <property type="term" value="F:DNA-binding transcription factor activity"/>
    <property type="evidence" value="ECO:0007669"/>
    <property type="project" value="TreeGrafter"/>
</dbReference>
<evidence type="ECO:0000313" key="5">
    <source>
        <dbReference type="EMBL" id="SHI86545.1"/>
    </source>
</evidence>
<dbReference type="GO" id="GO:0000976">
    <property type="term" value="F:transcription cis-regulatory region binding"/>
    <property type="evidence" value="ECO:0007669"/>
    <property type="project" value="TreeGrafter"/>
</dbReference>
<dbReference type="AlphaFoldDB" id="A0A1M6ELW9"/>
<feature type="domain" description="HTH lacI-type" evidence="4">
    <location>
        <begin position="13"/>
        <end position="67"/>
    </location>
</feature>
<dbReference type="CDD" id="cd01392">
    <property type="entry name" value="HTH_LacI"/>
    <property type="match status" value="1"/>
</dbReference>
<keyword evidence="1" id="KW-0805">Transcription regulation</keyword>
<dbReference type="InterPro" id="IPR000843">
    <property type="entry name" value="HTH_LacI"/>
</dbReference>
<proteinExistence type="predicted"/>
<dbReference type="Pfam" id="PF13377">
    <property type="entry name" value="Peripla_BP_3"/>
    <property type="match status" value="1"/>
</dbReference>
<reference evidence="5 6" key="1">
    <citation type="submission" date="2016-11" db="EMBL/GenBank/DDBJ databases">
        <authorList>
            <person name="Jaros S."/>
            <person name="Januszkiewicz K."/>
            <person name="Wedrychowicz H."/>
        </authorList>
    </citation>
    <scope>NUCLEOTIDE SEQUENCE [LARGE SCALE GENOMIC DNA]</scope>
    <source>
        <strain evidence="5 6">CGMCC 4.5723</strain>
    </source>
</reference>
<dbReference type="EMBL" id="FQZK01000002">
    <property type="protein sequence ID" value="SHI86545.1"/>
    <property type="molecule type" value="Genomic_DNA"/>
</dbReference>
<accession>A0A1M6ELW9</accession>
<evidence type="ECO:0000256" key="1">
    <source>
        <dbReference type="ARBA" id="ARBA00023015"/>
    </source>
</evidence>
<dbReference type="Proteomes" id="UP000184452">
    <property type="component" value="Unassembled WGS sequence"/>
</dbReference>
<keyword evidence="2 5" id="KW-0238">DNA-binding</keyword>
<dbReference type="SMART" id="SM00354">
    <property type="entry name" value="HTH_LACI"/>
    <property type="match status" value="1"/>
</dbReference>
<sequence length="345" mass="37246">MAKSVDGGGRRRPTLEMVAERAGVGRGTVSRVINGSAQVSPRTREAVHNAIAELGYSPNQAARTLVTRRTDTIALVVSELRDRLFSDPFFADIVRGVSSVLHERDLQLMLTTARSEAEHKRVGDYLSGFHVDGALLVSLHRDDPLPRRLAAAGVPVVHGGRPLAEVPSPFWVDIDNVGSAEKAVRYLVEKGYRRVATVTGPLDMYAGVERLRGYQRVMAEAGIAIEDGFVVQGDFSVEGGAEAMERLLDGGPAPEAVFIASDMMAIGGLRVLRARGLRVPDDIAVVGHDDTLMAHYSDPALTTVHQPSVQMGQEMARLLVDVAIPRAAESETVMLDTRLVVRESA</sequence>
<keyword evidence="3" id="KW-0804">Transcription</keyword>
<dbReference type="PROSITE" id="PS50932">
    <property type="entry name" value="HTH_LACI_2"/>
    <property type="match status" value="1"/>
</dbReference>
<dbReference type="InterPro" id="IPR046335">
    <property type="entry name" value="LacI/GalR-like_sensor"/>
</dbReference>
<dbReference type="InterPro" id="IPR028082">
    <property type="entry name" value="Peripla_BP_I"/>
</dbReference>
<dbReference type="PANTHER" id="PTHR30146">
    <property type="entry name" value="LACI-RELATED TRANSCRIPTIONAL REPRESSOR"/>
    <property type="match status" value="1"/>
</dbReference>
<dbReference type="CDD" id="cd06267">
    <property type="entry name" value="PBP1_LacI_sugar_binding-like"/>
    <property type="match status" value="1"/>
</dbReference>
<protein>
    <submittedName>
        <fullName evidence="5">DNA-binding transcriptional regulator, LacI/PurR family</fullName>
    </submittedName>
</protein>
<evidence type="ECO:0000259" key="4">
    <source>
        <dbReference type="PROSITE" id="PS50932"/>
    </source>
</evidence>
<dbReference type="SUPFAM" id="SSF47413">
    <property type="entry name" value="lambda repressor-like DNA-binding domains"/>
    <property type="match status" value="1"/>
</dbReference>
<dbReference type="OrthoDB" id="3208777at2"/>
<gene>
    <name evidence="5" type="ORF">SAMN05421803_102333</name>
</gene>
<dbReference type="InterPro" id="IPR010982">
    <property type="entry name" value="Lambda_DNA-bd_dom_sf"/>
</dbReference>